<dbReference type="InterPro" id="IPR003660">
    <property type="entry name" value="HAMP_dom"/>
</dbReference>
<dbReference type="PROSITE" id="PS50885">
    <property type="entry name" value="HAMP"/>
    <property type="match status" value="9"/>
</dbReference>
<evidence type="ECO:0000256" key="1">
    <source>
        <dbReference type="ARBA" id="ARBA00022553"/>
    </source>
</evidence>
<feature type="domain" description="HAMP" evidence="8">
    <location>
        <begin position="139"/>
        <end position="196"/>
    </location>
</feature>
<dbReference type="Pfam" id="PF00015">
    <property type="entry name" value="MCPsignal"/>
    <property type="match status" value="1"/>
</dbReference>
<feature type="domain" description="HAMP" evidence="8">
    <location>
        <begin position="604"/>
        <end position="656"/>
    </location>
</feature>
<gene>
    <name evidence="9" type="ordered locus">Tery_4229</name>
</gene>
<dbReference type="STRING" id="203124.Tery_4229"/>
<feature type="domain" description="HAMP" evidence="8">
    <location>
        <begin position="788"/>
        <end position="840"/>
    </location>
</feature>
<feature type="domain" description="HAMP" evidence="8">
    <location>
        <begin position="512"/>
        <end position="564"/>
    </location>
</feature>
<dbReference type="GO" id="GO:0016020">
    <property type="term" value="C:membrane"/>
    <property type="evidence" value="ECO:0007669"/>
    <property type="project" value="InterPro"/>
</dbReference>
<organism evidence="9">
    <name type="scientific">Trichodesmium erythraeum (strain IMS101)</name>
    <dbReference type="NCBI Taxonomy" id="203124"/>
    <lineage>
        <taxon>Bacteria</taxon>
        <taxon>Bacillati</taxon>
        <taxon>Cyanobacteriota</taxon>
        <taxon>Cyanophyceae</taxon>
        <taxon>Oscillatoriophycideae</taxon>
        <taxon>Oscillatoriales</taxon>
        <taxon>Microcoleaceae</taxon>
        <taxon>Trichodesmium</taxon>
    </lineage>
</organism>
<name>Q10WZ4_TRIEI</name>
<evidence type="ECO:0000259" key="8">
    <source>
        <dbReference type="PROSITE" id="PS50885"/>
    </source>
</evidence>
<dbReference type="HOGENOM" id="CLU_004490_0_0_3"/>
<dbReference type="RefSeq" id="WP_011613560.1">
    <property type="nucleotide sequence ID" value="NC_008312.1"/>
</dbReference>
<dbReference type="PRINTS" id="PR00260">
    <property type="entry name" value="CHEMTRNSDUCR"/>
</dbReference>
<evidence type="ECO:0000313" key="9">
    <source>
        <dbReference type="EMBL" id="ABG53230.1"/>
    </source>
</evidence>
<feature type="domain" description="HAMP" evidence="8">
    <location>
        <begin position="328"/>
        <end position="380"/>
    </location>
</feature>
<proteinExistence type="inferred from homology"/>
<feature type="domain" description="HAMP" evidence="8">
    <location>
        <begin position="58"/>
        <end position="99"/>
    </location>
</feature>
<dbReference type="GO" id="GO:0000160">
    <property type="term" value="P:phosphorelay signal transduction system"/>
    <property type="evidence" value="ECO:0007669"/>
    <property type="project" value="UniProtKB-KW"/>
</dbReference>
<dbReference type="Pfam" id="PF00672">
    <property type="entry name" value="HAMP"/>
    <property type="match status" value="7"/>
</dbReference>
<evidence type="ECO:0000259" key="7">
    <source>
        <dbReference type="PROSITE" id="PS50192"/>
    </source>
</evidence>
<dbReference type="Gene3D" id="1.20.120.1530">
    <property type="match status" value="7"/>
</dbReference>
<sequence length="1150" mass="121765">MTIPKKRNSGLQVFFEDTEINVEKKPETITESETILSTPRSQLKTDIDINNNPNINPLLVAMKAARDGDFTVRIPENNGLGEVAIVFNQMIAINQNFAEEIGRISREVWQEGELTTRKSFTEVKGSWKSSIDSLNELINNWTKPSREVSLVLEAVANGDLSKKINFQFEGKPLNEEFYRIGSIVNQIVDKLNSFSSEVTRVAQEVGTEGKLGVQAKVEGLSGVWKELTDNVNGMADHLTLQVRNIAEVATAVAQGDLTQKITVDAQGEILELKTTLNQMVDQLNGFSSEVSRVAKEVGTEGILGGQAKVEGVAGIWKELTDNVNGMAANLTLQVRNIAEVATAVAQGDLTQKITVDVQGEILELKTTLNKMVDQLNGFSSEVSRVAKEVGTEGILGGQAKVEGVAGIWKELTDNVNGMAANLTLQVRNIAEVATAVAQGDLTQKITVDVQGEILELKTTLNKMVDQLNGFSSEVSRVAKEVGTEGILGGQAKVEGVAGIWKELTDNVNGMAANLTLQVRNIAEVATAVAQGDLTQKITVDVQGEILELKTTLNKMVDQLNGFSSEVSRVAKEVGTEGILGGQAKVEGVAGTWKELTDNVNGMAANLTLQVRNIAEVATAVAQGDLTQKITVDVQGEILELKTTLNKMVDQLNGFSSEVSRVAKEVGTEGILGGQAKVEGVAGTWKELTDNVNGMAANLTLQVRNIAEVATAVAQGDLTQKITVDVQGEILELKTTLNKMVDQLNGFSSEVTRVAKEVGTEGTLGGQAKVEGVAGIWKELTDNVNGMAANLTLQVRNIAEVATAVAQGDLTQKITVDAQGEILELKTTLNKMVDQLNGFSSEVSRVAKEVGTEGTLGGQAKVEGVAGTWKELTDNVNGMAANLTEQVKKIAKAAIAVAKSSEEMMAESQTMSQASQETSTQAESVSSNAAQVSANVQSVATGVEEMTTSIQEIAKNATNAAQVATTAVKTAETTNETIGKLGVSSAEIGNVIKVITSIAQQTNLLALNATIEAARAGEAGKGFAVVANEVKELAKQTASATEDISQKIEAIQGDTRGAVEAIGQITTIISQINDIQGTIASAVEEQTATTNEIARNVNQAAERSSGIALNITSVAKTAQSTSNGAAKTQKSATELSKTAGDLHELVNQFKF</sequence>
<dbReference type="SMART" id="SM00304">
    <property type="entry name" value="HAMP"/>
    <property type="match status" value="9"/>
</dbReference>
<dbReference type="GO" id="GO:0006935">
    <property type="term" value="P:chemotaxis"/>
    <property type="evidence" value="ECO:0007669"/>
    <property type="project" value="InterPro"/>
</dbReference>
<keyword evidence="1" id="KW-0597">Phosphoprotein</keyword>
<feature type="domain" description="T-SNARE coiled-coil homology" evidence="7">
    <location>
        <begin position="1059"/>
        <end position="1113"/>
    </location>
</feature>
<dbReference type="FunFam" id="1.20.120.1530:FF:000002">
    <property type="entry name" value="Two-component osmosensing histidine kinase"/>
    <property type="match status" value="6"/>
</dbReference>
<dbReference type="CDD" id="cd06225">
    <property type="entry name" value="HAMP"/>
    <property type="match status" value="8"/>
</dbReference>
<reference evidence="9" key="1">
    <citation type="submission" date="2006-06" db="EMBL/GenBank/DDBJ databases">
        <title>Complete sequence of Trichodesmium erythraeum IMS101.</title>
        <authorList>
            <consortium name="US DOE Joint Genome Institute"/>
            <person name="Copeland A."/>
            <person name="Lucas S."/>
            <person name="Lapidus A."/>
            <person name="Barry K."/>
            <person name="Detter J.C."/>
            <person name="Glavina del Rio T."/>
            <person name="Hammon N."/>
            <person name="Israni S."/>
            <person name="Dalin E."/>
            <person name="Tice H."/>
            <person name="Pitluck S."/>
            <person name="Kiss H."/>
            <person name="Munk A.C."/>
            <person name="Brettin T."/>
            <person name="Bruce D."/>
            <person name="Han C."/>
            <person name="Tapia R."/>
            <person name="Gilna P."/>
            <person name="Schmutz J."/>
            <person name="Larimer F."/>
            <person name="Land M."/>
            <person name="Hauser L."/>
            <person name="Kyrpides N."/>
            <person name="Kim E."/>
            <person name="Richardson P."/>
        </authorList>
    </citation>
    <scope>NUCLEOTIDE SEQUENCE [LARGE SCALE GENOMIC DNA]</scope>
    <source>
        <strain evidence="9">IMS101</strain>
    </source>
</reference>
<dbReference type="PROSITE" id="PS50111">
    <property type="entry name" value="CHEMOTAXIS_TRANSDUC_2"/>
    <property type="match status" value="1"/>
</dbReference>
<dbReference type="SUPFAM" id="SSF58104">
    <property type="entry name" value="Methyl-accepting chemotaxis protein (MCP) signaling domain"/>
    <property type="match status" value="5"/>
</dbReference>
<evidence type="ECO:0000256" key="5">
    <source>
        <dbReference type="SAM" id="MobiDB-lite"/>
    </source>
</evidence>
<dbReference type="InterPro" id="IPR004090">
    <property type="entry name" value="Chemotax_Me-accpt_rcpt"/>
</dbReference>
<accession>Q10WZ4</accession>
<dbReference type="OrthoDB" id="9790669at2"/>
<dbReference type="AlphaFoldDB" id="Q10WZ4"/>
<dbReference type="eggNOG" id="COG2770">
    <property type="taxonomic scope" value="Bacteria"/>
</dbReference>
<dbReference type="EMBL" id="CP000393">
    <property type="protein sequence ID" value="ABG53230.1"/>
    <property type="molecule type" value="Genomic_DNA"/>
</dbReference>
<feature type="domain" description="Methyl-accepting transducer" evidence="6">
    <location>
        <begin position="892"/>
        <end position="1135"/>
    </location>
</feature>
<protein>
    <submittedName>
        <fullName evidence="9">Methyl-accepting chemotaxis sensory transducer</fullName>
    </submittedName>
</protein>
<evidence type="ECO:0000259" key="6">
    <source>
        <dbReference type="PROSITE" id="PS50111"/>
    </source>
</evidence>
<dbReference type="eggNOG" id="COG0840">
    <property type="taxonomic scope" value="Bacteria"/>
</dbReference>
<feature type="domain" description="HAMP" evidence="8">
    <location>
        <begin position="236"/>
        <end position="288"/>
    </location>
</feature>
<dbReference type="Gene3D" id="1.10.8.500">
    <property type="entry name" value="HAMP domain in histidine kinase"/>
    <property type="match status" value="1"/>
</dbReference>
<keyword evidence="2" id="KW-0902">Two-component regulatory system</keyword>
<dbReference type="Pfam" id="PF18947">
    <property type="entry name" value="HAMP_2"/>
    <property type="match status" value="1"/>
</dbReference>
<dbReference type="KEGG" id="ter:Tery_4229"/>
<dbReference type="SMART" id="SM00283">
    <property type="entry name" value="MA"/>
    <property type="match status" value="1"/>
</dbReference>
<dbReference type="GO" id="GO:0004888">
    <property type="term" value="F:transmembrane signaling receptor activity"/>
    <property type="evidence" value="ECO:0007669"/>
    <property type="project" value="InterPro"/>
</dbReference>
<keyword evidence="4" id="KW-0807">Transducer</keyword>
<dbReference type="eggNOG" id="COG1511">
    <property type="taxonomic scope" value="Bacteria"/>
</dbReference>
<dbReference type="PANTHER" id="PTHR45339:SF1">
    <property type="entry name" value="HYBRID SIGNAL TRANSDUCTION HISTIDINE KINASE J"/>
    <property type="match status" value="1"/>
</dbReference>
<feature type="compositionally biased region" description="Polar residues" evidence="5">
    <location>
        <begin position="906"/>
        <end position="922"/>
    </location>
</feature>
<feature type="domain" description="HAMP" evidence="8">
    <location>
        <begin position="420"/>
        <end position="472"/>
    </location>
</feature>
<comment type="similarity">
    <text evidence="3">Belongs to the methyl-accepting chemotaxis (MCP) protein family.</text>
</comment>
<feature type="region of interest" description="Disordered" evidence="5">
    <location>
        <begin position="905"/>
        <end position="927"/>
    </location>
</feature>
<dbReference type="InterPro" id="IPR000727">
    <property type="entry name" value="T_SNARE_dom"/>
</dbReference>
<evidence type="ECO:0000256" key="4">
    <source>
        <dbReference type="PROSITE-ProRule" id="PRU00284"/>
    </source>
</evidence>
<evidence type="ECO:0000256" key="3">
    <source>
        <dbReference type="ARBA" id="ARBA00029447"/>
    </source>
</evidence>
<feature type="domain" description="HAMP" evidence="8">
    <location>
        <begin position="696"/>
        <end position="748"/>
    </location>
</feature>
<dbReference type="InterPro" id="IPR004089">
    <property type="entry name" value="MCPsignal_dom"/>
</dbReference>
<dbReference type="PROSITE" id="PS50192">
    <property type="entry name" value="T_SNARE"/>
    <property type="match status" value="1"/>
</dbReference>
<dbReference type="PANTHER" id="PTHR45339">
    <property type="entry name" value="HYBRID SIGNAL TRANSDUCTION HISTIDINE KINASE J"/>
    <property type="match status" value="1"/>
</dbReference>
<dbReference type="Gene3D" id="1.10.287.950">
    <property type="entry name" value="Methyl-accepting chemotaxis protein"/>
    <property type="match status" value="1"/>
</dbReference>
<evidence type="ECO:0000256" key="2">
    <source>
        <dbReference type="ARBA" id="ARBA00023012"/>
    </source>
</evidence>